<dbReference type="PANTHER" id="PTHR30290">
    <property type="entry name" value="PERIPLASMIC BINDING COMPONENT OF ABC TRANSPORTER"/>
    <property type="match status" value="1"/>
</dbReference>
<dbReference type="PIRSF" id="PIRSF002741">
    <property type="entry name" value="MppA"/>
    <property type="match status" value="1"/>
</dbReference>
<dbReference type="GO" id="GO:0015833">
    <property type="term" value="P:peptide transport"/>
    <property type="evidence" value="ECO:0007669"/>
    <property type="project" value="TreeGrafter"/>
</dbReference>
<name>A0A075H2S9_9ARCH</name>
<proteinExistence type="predicted"/>
<evidence type="ECO:0000259" key="1">
    <source>
        <dbReference type="Pfam" id="PF00496"/>
    </source>
</evidence>
<feature type="domain" description="Solute-binding protein family 5" evidence="1">
    <location>
        <begin position="105"/>
        <end position="468"/>
    </location>
</feature>
<dbReference type="GO" id="GO:1904680">
    <property type="term" value="F:peptide transmembrane transporter activity"/>
    <property type="evidence" value="ECO:0007669"/>
    <property type="project" value="TreeGrafter"/>
</dbReference>
<dbReference type="CDD" id="cd08512">
    <property type="entry name" value="PBP2_NikA_DppA_OppA_like_7"/>
    <property type="match status" value="1"/>
</dbReference>
<dbReference type="PANTHER" id="PTHR30290:SF34">
    <property type="entry name" value="ABC TRANSPORTER, PERIPLASMIC OLIGO-PEPTIDE BINDING PROTEIN, PUTATIVE-RELATED"/>
    <property type="match status" value="1"/>
</dbReference>
<dbReference type="InterPro" id="IPR000914">
    <property type="entry name" value="SBP_5_dom"/>
</dbReference>
<dbReference type="SUPFAM" id="SSF53850">
    <property type="entry name" value="Periplasmic binding protein-like II"/>
    <property type="match status" value="1"/>
</dbReference>
<evidence type="ECO:0000313" key="2">
    <source>
        <dbReference type="EMBL" id="AIF10441.1"/>
    </source>
</evidence>
<dbReference type="AlphaFoldDB" id="A0A075H2S9"/>
<dbReference type="Gene3D" id="3.10.105.10">
    <property type="entry name" value="Dipeptide-binding Protein, Domain 3"/>
    <property type="match status" value="1"/>
</dbReference>
<sequence length="556" mass="62588">MCELVFGVYGLSEFTWHTDISEVRKSRKISLSKSCFYWFMLFALGGMLNFECRAETPKNIIVMAKALDDLITLDPAEAFEFSGTEILANVYDRLFIANPENPSEPKLGLVEQWLRSSDGLEYRFLVRDDATFENGDLLTSQDVVFSIRRAVLLNKSPAFILNQLGLRRSNVEHKVKTLDDEWFTLEVDRPYSASFVLNVLSSVVASVVDKSTLLQHFNNGDWGGGWLRSNTAGSGSFRVSKWNVGEYVLLDRTDSGSSPIKRIVIRDVREPATQRLMLTRGDIDIARDLTPDHIASLSQKTDIITWSENQARIFYIALNQENSALANPLVRKAMRLAVDYRGIAAHLLPGRAVVHQAFLPVGFMGALSETPFALDLAGARQLIDEFGESEKLKFEVNVRSDPIALQIAQAVQRTLGQVGIELDIHPSDGKQVLTKYRARRHDIYMGYWGPDYLDPHSNAAAFASNPNNMEDAEQMTLAWRNNWIMPQLTMATDRAVLIHDPLDRQEAYQRLQRKVQSDSPFIILFQERALIATTGSVQGFVVGLTADQTMYANIIK</sequence>
<protein>
    <submittedName>
        <fullName evidence="2">Extracellular solute-binding protein (ABC.PE.S)</fullName>
    </submittedName>
</protein>
<dbReference type="InterPro" id="IPR039424">
    <property type="entry name" value="SBP_5"/>
</dbReference>
<gene>
    <name evidence="2" type="primary">ABC.PE.S</name>
</gene>
<accession>A0A075H2S9</accession>
<dbReference type="GO" id="GO:0042597">
    <property type="term" value="C:periplasmic space"/>
    <property type="evidence" value="ECO:0007669"/>
    <property type="project" value="UniProtKB-ARBA"/>
</dbReference>
<dbReference type="EMBL" id="KF900891">
    <property type="protein sequence ID" value="AIF10441.1"/>
    <property type="molecule type" value="Genomic_DNA"/>
</dbReference>
<dbReference type="Gene3D" id="3.90.76.10">
    <property type="entry name" value="Dipeptide-binding Protein, Domain 1"/>
    <property type="match status" value="1"/>
</dbReference>
<dbReference type="Pfam" id="PF00496">
    <property type="entry name" value="SBP_bac_5"/>
    <property type="match status" value="1"/>
</dbReference>
<dbReference type="GO" id="GO:0043190">
    <property type="term" value="C:ATP-binding cassette (ABC) transporter complex"/>
    <property type="evidence" value="ECO:0007669"/>
    <property type="project" value="InterPro"/>
</dbReference>
<organism evidence="2">
    <name type="scientific">uncultured marine thaumarchaeote KM3_45_G08</name>
    <dbReference type="NCBI Taxonomy" id="1456157"/>
    <lineage>
        <taxon>Archaea</taxon>
        <taxon>Nitrososphaerota</taxon>
        <taxon>environmental samples</taxon>
    </lineage>
</organism>
<dbReference type="InterPro" id="IPR030678">
    <property type="entry name" value="Peptide/Ni-bd"/>
</dbReference>
<dbReference type="Gene3D" id="3.40.190.10">
    <property type="entry name" value="Periplasmic binding protein-like II"/>
    <property type="match status" value="1"/>
</dbReference>
<reference evidence="2" key="1">
    <citation type="journal article" date="2014" name="Genome Biol. Evol.">
        <title>Pangenome evidence for extensive interdomain horizontal transfer affecting lineage core and shell genes in uncultured planktonic thaumarchaeota and euryarchaeota.</title>
        <authorList>
            <person name="Deschamps P."/>
            <person name="Zivanovic Y."/>
            <person name="Moreira D."/>
            <person name="Rodriguez-Valera F."/>
            <person name="Lopez-Garcia P."/>
        </authorList>
    </citation>
    <scope>NUCLEOTIDE SEQUENCE</scope>
</reference>